<evidence type="ECO:0000313" key="3">
    <source>
        <dbReference type="Proteomes" id="UP000502421"/>
    </source>
</evidence>
<dbReference type="Proteomes" id="UP000502421">
    <property type="component" value="Chromosome"/>
</dbReference>
<dbReference type="KEGG" id="coy:HF329_16970"/>
<dbReference type="Pfam" id="PF04738">
    <property type="entry name" value="Lant_dehydr_N"/>
    <property type="match status" value="2"/>
</dbReference>
<reference evidence="3" key="1">
    <citation type="submission" date="2020-04" db="EMBL/GenBank/DDBJ databases">
        <authorList>
            <person name="Kittiwongwattana C."/>
        </authorList>
    </citation>
    <scope>NUCLEOTIDE SEQUENCE [LARGE SCALE GENOMIC DNA]</scope>
    <source>
        <strain evidence="3">1310</strain>
    </source>
</reference>
<proteinExistence type="predicted"/>
<dbReference type="RefSeq" id="WP_168805576.1">
    <property type="nucleotide sequence ID" value="NZ_CP051205.1"/>
</dbReference>
<dbReference type="AlphaFoldDB" id="A0AAE6ZJL3"/>
<organism evidence="2 3">
    <name type="scientific">Chitinophaga oryzae</name>
    <dbReference type="NCBI Taxonomy" id="2725414"/>
    <lineage>
        <taxon>Bacteria</taxon>
        <taxon>Pseudomonadati</taxon>
        <taxon>Bacteroidota</taxon>
        <taxon>Chitinophagia</taxon>
        <taxon>Chitinophagales</taxon>
        <taxon>Chitinophagaceae</taxon>
        <taxon>Chitinophaga</taxon>
    </lineage>
</organism>
<name>A0AAE6ZJL3_9BACT</name>
<dbReference type="InterPro" id="IPR006827">
    <property type="entry name" value="Lant_deHydtase_N"/>
</dbReference>
<gene>
    <name evidence="2" type="ORF">HF329_16970</name>
</gene>
<feature type="domain" description="Lantibiotic dehydratase N-terminal" evidence="1">
    <location>
        <begin position="531"/>
        <end position="770"/>
    </location>
</feature>
<sequence>MTLKVFPYALVRYAAMPFPALKALEITETDACLAAADIAAGDLRQQQEYLCELLFQAIQSAPDDNTRQLLIRWKRAVYNGRKPPEETVASLSAPMLRYRESLAQQQADRETWQVFYDRQLQQHRRQLQAWSGEEALRKGILLSSPVLYGQLDHFAQADAAAFKARELKNEYSLLRYITRMAAKTSPFSTFTYTGVSTMQPAPDTVPAIVSNIRLNNSLFTYLRSLLVHHPVLNELMTVTLNDTVTTDETHLHFLVNYFNVEAFQRLPARSVALWLYQRLKAPATLASLIDTLAGEMPGVAREQIKTFLLKLSATGLLELGIGCSGIDPEWDSALMDFLSDNMQQHPSVKALRELLQMLQVNRRFYAAADAATRAPLLETSAAALNAVLLQLKTEAALPDSATTPAADAPFEVHHFAPRNFQPADIFYEDTSTSSVSVLSEEVQALTEKAERFCTLLAKGDLLQEERDRMRDFFLEQYDAAQQPAVTDFYHAYYLRVKKQQPDTGGPTVMDIPETMQLTVKPGAVNITGLPAVSTAPLSRGMFVQLFYPDTAAPLMGVVNAFLPGMGKVAGRFLHLFSPAVTDTFRSWNTALYPEHLMIELNDGSVFNANIHPPLLANEITIPGGSNNYPAGKRISLKDIVVQYDQASHRLGLRHTVSGKPVYTFDLCLESFYNRSHFYRLLAHFNPETRVPLRSFIAAADSRYSSLHAAAGPVQLLPRIVFEDRLVLRRKGWLVSTAAVPVPVNAETDAAYFLRLQRWRIAEGLPQQVFVFLKSPYIQGAAKKGQLHRDDYKPQYISFVQPLLAAVFRKMLSRAGDQVYLEEVLPDASQHGTVTEHMLHWYQY</sequence>
<feature type="domain" description="Lantibiotic dehydratase N-terminal" evidence="1">
    <location>
        <begin position="134"/>
        <end position="481"/>
    </location>
</feature>
<dbReference type="EMBL" id="CP051205">
    <property type="protein sequence ID" value="QJB32919.1"/>
    <property type="molecule type" value="Genomic_DNA"/>
</dbReference>
<protein>
    <submittedName>
        <fullName evidence="2">Lantibiotic dehydratase</fullName>
    </submittedName>
</protein>
<evidence type="ECO:0000259" key="1">
    <source>
        <dbReference type="Pfam" id="PF04738"/>
    </source>
</evidence>
<accession>A0AAE6ZJL3</accession>
<evidence type="ECO:0000313" key="2">
    <source>
        <dbReference type="EMBL" id="QJB32919.1"/>
    </source>
</evidence>